<name>Q10Q98_ORYSJ</name>
<sequence>MAETLNRIVDWLPDYDAKGKKWRRRTSVIRRFDFG</sequence>
<dbReference type="AlphaFoldDB" id="Q10Q98"/>
<gene>
    <name evidence="1" type="ordered locus">LOC_Os03g10689</name>
</gene>
<dbReference type="EMBL" id="DP000009">
    <property type="protein sequence ID" value="ABF94533.1"/>
    <property type="molecule type" value="Genomic_DNA"/>
</dbReference>
<accession>Q10Q98</accession>
<reference evidence="1" key="2">
    <citation type="submission" date="2006-06" db="EMBL/GenBank/DDBJ databases">
        <authorList>
            <person name="Buell R."/>
            <person name="Wing R.A."/>
            <person name="McCombie W.A."/>
            <person name="Ouyang S."/>
        </authorList>
    </citation>
    <scope>NUCLEOTIDE SEQUENCE</scope>
</reference>
<proteinExistence type="predicted"/>
<organism evidence="1">
    <name type="scientific">Oryza sativa subsp. japonica</name>
    <name type="common">Rice</name>
    <dbReference type="NCBI Taxonomy" id="39947"/>
    <lineage>
        <taxon>Eukaryota</taxon>
        <taxon>Viridiplantae</taxon>
        <taxon>Streptophyta</taxon>
        <taxon>Embryophyta</taxon>
        <taxon>Tracheophyta</taxon>
        <taxon>Spermatophyta</taxon>
        <taxon>Magnoliopsida</taxon>
        <taxon>Liliopsida</taxon>
        <taxon>Poales</taxon>
        <taxon>Poaceae</taxon>
        <taxon>BOP clade</taxon>
        <taxon>Oryzoideae</taxon>
        <taxon>Oryzeae</taxon>
        <taxon>Oryzinae</taxon>
        <taxon>Oryza</taxon>
        <taxon>Oryza sativa</taxon>
    </lineage>
</organism>
<evidence type="ECO:0000313" key="1">
    <source>
        <dbReference type="EMBL" id="ABF94533.1"/>
    </source>
</evidence>
<protein>
    <submittedName>
        <fullName evidence="1">Uncharacterized protein</fullName>
    </submittedName>
</protein>
<reference evidence="1" key="1">
    <citation type="journal article" date="2005" name="Genome Res.">
        <title>Sequence, annotation, and analysis of synteny between rice chromosome 3 and diverged grass species.</title>
        <authorList>
            <consortium name="Rice Chromosome 3 Sequencing Consortium"/>
            <person name="Buell C.R."/>
            <person name="Yuan Q."/>
            <person name="Ouyang S."/>
            <person name="Liu J."/>
            <person name="Zhu W."/>
            <person name="Wang A."/>
            <person name="Maiti R."/>
            <person name="Haas B."/>
            <person name="Wortman J."/>
            <person name="Pertea M."/>
            <person name="Jones K.M."/>
            <person name="Kim M."/>
            <person name="Overton L."/>
            <person name="Tsitrin T."/>
            <person name="Fadrosh D."/>
            <person name="Bera J."/>
            <person name="Weaver B."/>
            <person name="Jin S."/>
            <person name="Johri S."/>
            <person name="Reardon M."/>
            <person name="Webb K."/>
            <person name="Hill J."/>
            <person name="Moffat K."/>
            <person name="Tallon L."/>
            <person name="Van Aken S."/>
            <person name="Lewis M."/>
            <person name="Utterback T."/>
            <person name="Feldblyum T."/>
            <person name="Zismann V."/>
            <person name="Iobst S."/>
            <person name="Hsiao J."/>
            <person name="de Vazeille A.R."/>
            <person name="Salzberg S.L."/>
            <person name="White O."/>
            <person name="Fraser C."/>
            <person name="Yu Y."/>
            <person name="Kim H."/>
            <person name="Rambo T."/>
            <person name="Currie J."/>
            <person name="Collura K."/>
            <person name="Kernodle-Thompson S."/>
            <person name="Wei F."/>
            <person name="Kudrna K."/>
            <person name="Ammiraju J.S."/>
            <person name="Luo M."/>
            <person name="Goicoechea J.L."/>
            <person name="Wing R.A."/>
            <person name="Henry D."/>
            <person name="Oates R."/>
            <person name="Palmer M."/>
            <person name="Pries G."/>
            <person name="Saski C."/>
            <person name="Simmons J."/>
            <person name="Soderlund C."/>
            <person name="Nelson W."/>
            <person name="de la Bastide M."/>
            <person name="Spiegel L."/>
            <person name="Nascimento L."/>
            <person name="Huang E."/>
            <person name="Preston R."/>
            <person name="Zutavern T."/>
            <person name="Palmer L."/>
            <person name="O'Shaughnessy A."/>
            <person name="Dike S."/>
            <person name="McCombie W.R."/>
            <person name="Minx P."/>
            <person name="Cordum H."/>
            <person name="Wilson R."/>
            <person name="Jin W."/>
            <person name="Lee H.R."/>
            <person name="Jiang J."/>
            <person name="Jackson S."/>
        </authorList>
    </citation>
    <scope>NUCLEOTIDE SEQUENCE [LARGE SCALE GENOMIC DNA]</scope>
</reference>